<feature type="domain" description="Signal transduction histidine kinase subgroup 3 dimerisation and phosphoacceptor" evidence="11">
    <location>
        <begin position="187"/>
        <end position="254"/>
    </location>
</feature>
<evidence type="ECO:0000256" key="2">
    <source>
        <dbReference type="ARBA" id="ARBA00012438"/>
    </source>
</evidence>
<keyword evidence="9" id="KW-0175">Coiled coil</keyword>
<evidence type="ECO:0000259" key="11">
    <source>
        <dbReference type="Pfam" id="PF07730"/>
    </source>
</evidence>
<dbReference type="InterPro" id="IPR011712">
    <property type="entry name" value="Sig_transdc_His_kin_sub3_dim/P"/>
</dbReference>
<keyword evidence="5" id="KW-0547">Nucleotide-binding</keyword>
<proteinExistence type="predicted"/>
<keyword evidence="10" id="KW-0472">Membrane</keyword>
<dbReference type="SUPFAM" id="SSF55874">
    <property type="entry name" value="ATPase domain of HSP90 chaperone/DNA topoisomerase II/histidine kinase"/>
    <property type="match status" value="1"/>
</dbReference>
<evidence type="ECO:0000256" key="4">
    <source>
        <dbReference type="ARBA" id="ARBA00022679"/>
    </source>
</evidence>
<feature type="transmembrane region" description="Helical" evidence="10">
    <location>
        <begin position="42"/>
        <end position="60"/>
    </location>
</feature>
<comment type="caution">
    <text evidence="12">The sequence shown here is derived from an EMBL/GenBank/DDBJ whole genome shotgun (WGS) entry which is preliminary data.</text>
</comment>
<evidence type="ECO:0000256" key="6">
    <source>
        <dbReference type="ARBA" id="ARBA00022777"/>
    </source>
</evidence>
<dbReference type="EC" id="2.7.13.3" evidence="2"/>
<evidence type="ECO:0000256" key="5">
    <source>
        <dbReference type="ARBA" id="ARBA00022741"/>
    </source>
</evidence>
<dbReference type="RefSeq" id="WP_141999165.1">
    <property type="nucleotide sequence ID" value="NZ_VFML01000001.1"/>
</dbReference>
<evidence type="ECO:0000256" key="8">
    <source>
        <dbReference type="ARBA" id="ARBA00023012"/>
    </source>
</evidence>
<evidence type="ECO:0000256" key="10">
    <source>
        <dbReference type="SAM" id="Phobius"/>
    </source>
</evidence>
<reference evidence="12 13" key="1">
    <citation type="submission" date="2019-06" db="EMBL/GenBank/DDBJ databases">
        <title>Sequencing the genomes of 1000 actinobacteria strains.</title>
        <authorList>
            <person name="Klenk H.-P."/>
        </authorList>
    </citation>
    <scope>NUCLEOTIDE SEQUENCE [LARGE SCALE GENOMIC DNA]</scope>
    <source>
        <strain evidence="12 13">DSM 45679</strain>
    </source>
</reference>
<evidence type="ECO:0000256" key="9">
    <source>
        <dbReference type="SAM" id="Coils"/>
    </source>
</evidence>
<keyword evidence="10" id="KW-1133">Transmembrane helix</keyword>
<dbReference type="PANTHER" id="PTHR24421:SF10">
    <property type="entry name" value="NITRATE_NITRITE SENSOR PROTEIN NARQ"/>
    <property type="match status" value="1"/>
</dbReference>
<organism evidence="12 13">
    <name type="scientific">Amycolatopsis cihanbeyliensis</name>
    <dbReference type="NCBI Taxonomy" id="1128664"/>
    <lineage>
        <taxon>Bacteria</taxon>
        <taxon>Bacillati</taxon>
        <taxon>Actinomycetota</taxon>
        <taxon>Actinomycetes</taxon>
        <taxon>Pseudonocardiales</taxon>
        <taxon>Pseudonocardiaceae</taxon>
        <taxon>Amycolatopsis</taxon>
    </lineage>
</organism>
<name>A0A542DK31_AMYCI</name>
<gene>
    <name evidence="12" type="ORF">FB471_3200</name>
</gene>
<evidence type="ECO:0000256" key="3">
    <source>
        <dbReference type="ARBA" id="ARBA00022553"/>
    </source>
</evidence>
<evidence type="ECO:0000256" key="1">
    <source>
        <dbReference type="ARBA" id="ARBA00000085"/>
    </source>
</evidence>
<comment type="catalytic activity">
    <reaction evidence="1">
        <text>ATP + protein L-histidine = ADP + protein N-phospho-L-histidine.</text>
        <dbReference type="EC" id="2.7.13.3"/>
    </reaction>
</comment>
<keyword evidence="7" id="KW-0067">ATP-binding</keyword>
<evidence type="ECO:0000256" key="7">
    <source>
        <dbReference type="ARBA" id="ARBA00022840"/>
    </source>
</evidence>
<feature type="transmembrane region" description="Helical" evidence="10">
    <location>
        <begin position="138"/>
        <end position="154"/>
    </location>
</feature>
<evidence type="ECO:0000313" key="13">
    <source>
        <dbReference type="Proteomes" id="UP000320876"/>
    </source>
</evidence>
<feature type="transmembrane region" description="Helical" evidence="10">
    <location>
        <begin position="15"/>
        <end position="36"/>
    </location>
</feature>
<dbReference type="Gene3D" id="3.30.565.10">
    <property type="entry name" value="Histidine kinase-like ATPase, C-terminal domain"/>
    <property type="match status" value="1"/>
</dbReference>
<keyword evidence="6 12" id="KW-0418">Kinase</keyword>
<evidence type="ECO:0000313" key="12">
    <source>
        <dbReference type="EMBL" id="TQJ03440.1"/>
    </source>
</evidence>
<dbReference type="OrthoDB" id="227596at2"/>
<accession>A0A542DK31</accession>
<dbReference type="GO" id="GO:0046983">
    <property type="term" value="F:protein dimerization activity"/>
    <property type="evidence" value="ECO:0007669"/>
    <property type="project" value="InterPro"/>
</dbReference>
<keyword evidence="10" id="KW-0812">Transmembrane</keyword>
<sequence>MTEAKRRWRLPDNLAPGWLVVQLFGTVFLAATLLTAREDEPWIWACYGACAACWTVFVLAGSRAPRFAAAMLGVAAALPTLATGPADDMTPAILGAIALGRFAALEAPGVTTIVLTGTGGTVLATASGVLAGLPADKVLGTPVVLLLFMLFGLHQRQYRVRARQAEQLLEQTRLAQAEHARAAALDERTRIAREIHDVLAHSLGALGVQLELAEAQLAEKSDVDGSLGTVRRARRLASDGLAEARNAVAALRRDVPALTEALAELAARHRRDHGTPVDFRTDGVPRAVSSATAVSLSAGAREALTNAARHAPGAAVTMVLGFGAGRVSLRVVNERTGARPARAPGFGLTGLRERIALAGGTLTAGSEGRDWRVSAEVPDG</sequence>
<keyword evidence="8" id="KW-0902">Two-component regulatory system</keyword>
<feature type="coiled-coil region" evidence="9">
    <location>
        <begin position="241"/>
        <end position="268"/>
    </location>
</feature>
<keyword evidence="4" id="KW-0808">Transferase</keyword>
<keyword evidence="3" id="KW-0597">Phosphoprotein</keyword>
<dbReference type="GO" id="GO:0000155">
    <property type="term" value="F:phosphorelay sensor kinase activity"/>
    <property type="evidence" value="ECO:0007669"/>
    <property type="project" value="InterPro"/>
</dbReference>
<dbReference type="GO" id="GO:0005524">
    <property type="term" value="F:ATP binding"/>
    <property type="evidence" value="ECO:0007669"/>
    <property type="project" value="UniProtKB-KW"/>
</dbReference>
<dbReference type="Gene3D" id="1.20.5.1930">
    <property type="match status" value="1"/>
</dbReference>
<dbReference type="Proteomes" id="UP000320876">
    <property type="component" value="Unassembled WGS sequence"/>
</dbReference>
<dbReference type="CDD" id="cd16917">
    <property type="entry name" value="HATPase_UhpB-NarQ-NarX-like"/>
    <property type="match status" value="1"/>
</dbReference>
<dbReference type="Pfam" id="PF07730">
    <property type="entry name" value="HisKA_3"/>
    <property type="match status" value="1"/>
</dbReference>
<dbReference type="AlphaFoldDB" id="A0A542DK31"/>
<dbReference type="InterPro" id="IPR036890">
    <property type="entry name" value="HATPase_C_sf"/>
</dbReference>
<keyword evidence="13" id="KW-1185">Reference proteome</keyword>
<dbReference type="EMBL" id="VFML01000001">
    <property type="protein sequence ID" value="TQJ03440.1"/>
    <property type="molecule type" value="Genomic_DNA"/>
</dbReference>
<protein>
    <recommendedName>
        <fullName evidence="2">histidine kinase</fullName>
        <ecNumber evidence="2">2.7.13.3</ecNumber>
    </recommendedName>
</protein>
<feature type="transmembrane region" description="Helical" evidence="10">
    <location>
        <begin position="67"/>
        <end position="86"/>
    </location>
</feature>
<dbReference type="PANTHER" id="PTHR24421">
    <property type="entry name" value="NITRATE/NITRITE SENSOR PROTEIN NARX-RELATED"/>
    <property type="match status" value="1"/>
</dbReference>
<dbReference type="InterPro" id="IPR050482">
    <property type="entry name" value="Sensor_HK_TwoCompSys"/>
</dbReference>
<dbReference type="GO" id="GO:0016020">
    <property type="term" value="C:membrane"/>
    <property type="evidence" value="ECO:0007669"/>
    <property type="project" value="InterPro"/>
</dbReference>